<keyword evidence="6" id="KW-0804">Transcription</keyword>
<dbReference type="InterPro" id="IPR015712">
    <property type="entry name" value="DNA-dir_RNA_pol_su2"/>
</dbReference>
<dbReference type="PANTHER" id="PTHR20856">
    <property type="entry name" value="DNA-DIRECTED RNA POLYMERASE I SUBUNIT 2"/>
    <property type="match status" value="1"/>
</dbReference>
<keyword evidence="13" id="KW-1185">Reference proteome</keyword>
<dbReference type="GO" id="GO:0003899">
    <property type="term" value="F:DNA-directed RNA polymerase activity"/>
    <property type="evidence" value="ECO:0007669"/>
    <property type="project" value="UniProtKB-EC"/>
</dbReference>
<comment type="similarity">
    <text evidence="1 8">Belongs to the RNA polymerase beta chain family.</text>
</comment>
<protein>
    <recommendedName>
        <fullName evidence="2">DNA-directed RNA polymerase</fullName>
        <ecNumber evidence="2">2.7.7.6</ecNumber>
    </recommendedName>
</protein>
<evidence type="ECO:0000256" key="8">
    <source>
        <dbReference type="RuleBase" id="RU000434"/>
    </source>
</evidence>
<feature type="domain" description="RNA polymerase Rpb2" evidence="10">
    <location>
        <begin position="2"/>
        <end position="42"/>
    </location>
</feature>
<dbReference type="InterPro" id="IPR009674">
    <property type="entry name" value="Rpa2_dom_4"/>
</dbReference>
<evidence type="ECO:0000256" key="3">
    <source>
        <dbReference type="ARBA" id="ARBA00022478"/>
    </source>
</evidence>
<dbReference type="InterPro" id="IPR007120">
    <property type="entry name" value="DNA-dir_RNAP_su2_dom"/>
</dbReference>
<dbReference type="GO" id="GO:0006351">
    <property type="term" value="P:DNA-templated transcription"/>
    <property type="evidence" value="ECO:0007669"/>
    <property type="project" value="InterPro"/>
</dbReference>
<dbReference type="Proteomes" id="UP000299102">
    <property type="component" value="Unassembled WGS sequence"/>
</dbReference>
<keyword evidence="3 12" id="KW-0240">DNA-directed RNA polymerase</keyword>
<dbReference type="GO" id="GO:0000428">
    <property type="term" value="C:DNA-directed RNA polymerase complex"/>
    <property type="evidence" value="ECO:0007669"/>
    <property type="project" value="UniProtKB-KW"/>
</dbReference>
<sequence>MEMRTTEVRQLLPDAWGFVCPVHTPDGAPCGLLNHLTMTAQVTHRPDQKLVANFPQVLTRCGMEPINSVAEVPLSEDIYKYPVFVDGRLLGYFSEDLVHRSCALLRTLKIKGEEIPITTEIVVVPKKQICAQYPGVFIFTTETRMMRPVINLSLNQLELIGTMEQLYLDIAVTPKEIYKGKTTHIELSKSAFLSNLAQLVPMPDCNQSPRNMYQCQMGKQTMGTPIHTWQTNSDTKLYRLQTPASPLFRPTHYDNIGLDDYPCGTNAIVAVISYTGYDMEDAMIINKSSHERGFAHGSVYKADFIELKSSASYFCRDPAKPELNEILDIDGLPFVGAKIKAEEPFYSRV</sequence>
<evidence type="ECO:0000256" key="4">
    <source>
        <dbReference type="ARBA" id="ARBA00022679"/>
    </source>
</evidence>
<dbReference type="InterPro" id="IPR037033">
    <property type="entry name" value="DNA-dir_RNAP_su2_hyb_sf"/>
</dbReference>
<comment type="catalytic activity">
    <reaction evidence="7">
        <text>RNA(n) + a ribonucleoside 5'-triphosphate = RNA(n+1) + diphosphate</text>
        <dbReference type="Rhea" id="RHEA:21248"/>
        <dbReference type="Rhea" id="RHEA-COMP:14527"/>
        <dbReference type="Rhea" id="RHEA-COMP:17342"/>
        <dbReference type="ChEBI" id="CHEBI:33019"/>
        <dbReference type="ChEBI" id="CHEBI:61557"/>
        <dbReference type="ChEBI" id="CHEBI:140395"/>
        <dbReference type="EC" id="2.7.7.6"/>
    </reaction>
    <physiologicalReaction direction="left-to-right" evidence="7">
        <dbReference type="Rhea" id="RHEA:21249"/>
    </physiologicalReaction>
</comment>
<dbReference type="OrthoDB" id="10248617at2759"/>
<evidence type="ECO:0000259" key="10">
    <source>
        <dbReference type="Pfam" id="PF04565"/>
    </source>
</evidence>
<dbReference type="EMBL" id="BGZK01000106">
    <property type="protein sequence ID" value="GBP19314.1"/>
    <property type="molecule type" value="Genomic_DNA"/>
</dbReference>
<reference evidence="12 13" key="1">
    <citation type="journal article" date="2019" name="Commun. Biol.">
        <title>The bagworm genome reveals a unique fibroin gene that provides high tensile strength.</title>
        <authorList>
            <person name="Kono N."/>
            <person name="Nakamura H."/>
            <person name="Ohtoshi R."/>
            <person name="Tomita M."/>
            <person name="Numata K."/>
            <person name="Arakawa K."/>
        </authorList>
    </citation>
    <scope>NUCLEOTIDE SEQUENCE [LARGE SCALE GENOMIC DNA]</scope>
</reference>
<evidence type="ECO:0000256" key="2">
    <source>
        <dbReference type="ARBA" id="ARBA00012418"/>
    </source>
</evidence>
<feature type="domain" description="DNA-directed RNA polymerase subunit 2 hybrid-binding" evidence="9">
    <location>
        <begin position="197"/>
        <end position="348"/>
    </location>
</feature>
<dbReference type="Gene3D" id="3.90.1070.20">
    <property type="match status" value="1"/>
</dbReference>
<comment type="caution">
    <text evidence="12">The sequence shown here is derived from an EMBL/GenBank/DDBJ whole genome shotgun (WGS) entry which is preliminary data.</text>
</comment>
<dbReference type="GO" id="GO:0005634">
    <property type="term" value="C:nucleus"/>
    <property type="evidence" value="ECO:0007669"/>
    <property type="project" value="InterPro"/>
</dbReference>
<dbReference type="Pfam" id="PF06883">
    <property type="entry name" value="RNA_pol_Rpa2_4"/>
    <property type="match status" value="1"/>
</dbReference>
<organism evidence="12 13">
    <name type="scientific">Eumeta variegata</name>
    <name type="common">Bagworm moth</name>
    <name type="synonym">Eumeta japonica</name>
    <dbReference type="NCBI Taxonomy" id="151549"/>
    <lineage>
        <taxon>Eukaryota</taxon>
        <taxon>Metazoa</taxon>
        <taxon>Ecdysozoa</taxon>
        <taxon>Arthropoda</taxon>
        <taxon>Hexapoda</taxon>
        <taxon>Insecta</taxon>
        <taxon>Pterygota</taxon>
        <taxon>Neoptera</taxon>
        <taxon>Endopterygota</taxon>
        <taxon>Lepidoptera</taxon>
        <taxon>Glossata</taxon>
        <taxon>Ditrysia</taxon>
        <taxon>Tineoidea</taxon>
        <taxon>Psychidae</taxon>
        <taxon>Oiketicinae</taxon>
        <taxon>Eumeta</taxon>
    </lineage>
</organism>
<evidence type="ECO:0000313" key="13">
    <source>
        <dbReference type="Proteomes" id="UP000299102"/>
    </source>
</evidence>
<dbReference type="Pfam" id="PF00562">
    <property type="entry name" value="RNA_pol_Rpb2_6"/>
    <property type="match status" value="1"/>
</dbReference>
<gene>
    <name evidence="12" type="primary">RpI135</name>
    <name evidence="12" type="ORF">EVAR_79916_1</name>
</gene>
<evidence type="ECO:0000256" key="6">
    <source>
        <dbReference type="ARBA" id="ARBA00023163"/>
    </source>
</evidence>
<dbReference type="EC" id="2.7.7.6" evidence="2"/>
<keyword evidence="4" id="KW-0808">Transferase</keyword>
<feature type="domain" description="DNA-directed RNA polymerase I subunit RPA2" evidence="11">
    <location>
        <begin position="90"/>
        <end position="147"/>
    </location>
</feature>
<dbReference type="AlphaFoldDB" id="A0A4C1TZT6"/>
<dbReference type="GO" id="GO:0032549">
    <property type="term" value="F:ribonucleoside binding"/>
    <property type="evidence" value="ECO:0007669"/>
    <property type="project" value="InterPro"/>
</dbReference>
<name>A0A4C1TZT6_EUMVA</name>
<evidence type="ECO:0000259" key="9">
    <source>
        <dbReference type="Pfam" id="PF00562"/>
    </source>
</evidence>
<accession>A0A4C1TZT6</accession>
<dbReference type="Pfam" id="PF04565">
    <property type="entry name" value="RNA_pol_Rpb2_3"/>
    <property type="match status" value="1"/>
</dbReference>
<dbReference type="STRING" id="151549.A0A4C1TZT6"/>
<dbReference type="Gene3D" id="2.40.270.10">
    <property type="entry name" value="DNA-directed RNA polymerase, subunit 2, domain 6"/>
    <property type="match status" value="1"/>
</dbReference>
<evidence type="ECO:0000256" key="5">
    <source>
        <dbReference type="ARBA" id="ARBA00022695"/>
    </source>
</evidence>
<dbReference type="InterPro" id="IPR007645">
    <property type="entry name" value="RNA_pol_Rpb2_3"/>
</dbReference>
<keyword evidence="5" id="KW-0548">Nucleotidyltransferase</keyword>
<dbReference type="SUPFAM" id="SSF64484">
    <property type="entry name" value="beta and beta-prime subunits of DNA dependent RNA-polymerase"/>
    <property type="match status" value="1"/>
</dbReference>
<evidence type="ECO:0000256" key="7">
    <source>
        <dbReference type="ARBA" id="ARBA00047768"/>
    </source>
</evidence>
<evidence type="ECO:0000256" key="1">
    <source>
        <dbReference type="ARBA" id="ARBA00006835"/>
    </source>
</evidence>
<evidence type="ECO:0000259" key="11">
    <source>
        <dbReference type="Pfam" id="PF06883"/>
    </source>
</evidence>
<dbReference type="GO" id="GO:0003677">
    <property type="term" value="F:DNA binding"/>
    <property type="evidence" value="ECO:0007669"/>
    <property type="project" value="InterPro"/>
</dbReference>
<evidence type="ECO:0000313" key="12">
    <source>
        <dbReference type="EMBL" id="GBP19314.1"/>
    </source>
</evidence>
<proteinExistence type="inferred from homology"/>